<reference evidence="3 4" key="1">
    <citation type="journal article" date="2021" name="bioRxiv">
        <title>The Gossypium anomalum genome as a resource for cotton improvement and evolutionary analysis of hybrid incompatibility.</title>
        <authorList>
            <person name="Grover C.E."/>
            <person name="Yuan D."/>
            <person name="Arick M.A."/>
            <person name="Miller E.R."/>
            <person name="Hu G."/>
            <person name="Peterson D.G."/>
            <person name="Wendel J.F."/>
            <person name="Udall J.A."/>
        </authorList>
    </citation>
    <scope>NUCLEOTIDE SEQUENCE [LARGE SCALE GENOMIC DNA]</scope>
    <source>
        <strain evidence="3">JFW-Udall</strain>
        <tissue evidence="3">Leaf</tissue>
    </source>
</reference>
<dbReference type="PANTHER" id="PTHR11439">
    <property type="entry name" value="GAG-POL-RELATED RETROTRANSPOSON"/>
    <property type="match status" value="1"/>
</dbReference>
<evidence type="ECO:0000313" key="4">
    <source>
        <dbReference type="Proteomes" id="UP000701853"/>
    </source>
</evidence>
<comment type="caution">
    <text evidence="3">The sequence shown here is derived from an EMBL/GenBank/DDBJ whole genome shotgun (WGS) entry which is preliminary data.</text>
</comment>
<feature type="domain" description="Reverse transcriptase Ty1/copia-type" evidence="2">
    <location>
        <begin position="65"/>
        <end position="187"/>
    </location>
</feature>
<gene>
    <name evidence="3" type="ORF">CXB51_016569</name>
</gene>
<evidence type="ECO:0000313" key="3">
    <source>
        <dbReference type="EMBL" id="KAG8488393.1"/>
    </source>
</evidence>
<keyword evidence="4" id="KW-1185">Reference proteome</keyword>
<dbReference type="AlphaFoldDB" id="A0A8J6D226"/>
<dbReference type="EMBL" id="JAHUZN010000007">
    <property type="protein sequence ID" value="KAG8488393.1"/>
    <property type="molecule type" value="Genomic_DNA"/>
</dbReference>
<proteinExistence type="predicted"/>
<dbReference type="Pfam" id="PF07727">
    <property type="entry name" value="RVT_2"/>
    <property type="match status" value="1"/>
</dbReference>
<protein>
    <recommendedName>
        <fullName evidence="2">Reverse transcriptase Ty1/copia-type domain-containing protein</fullName>
    </recommendedName>
</protein>
<evidence type="ECO:0000259" key="2">
    <source>
        <dbReference type="Pfam" id="PF07727"/>
    </source>
</evidence>
<dbReference type="SUPFAM" id="SSF56672">
    <property type="entry name" value="DNA/RNA polymerases"/>
    <property type="match status" value="1"/>
</dbReference>
<dbReference type="PANTHER" id="PTHR11439:SF455">
    <property type="entry name" value="RLK (RECEPTOR-LIKE PROTEIN KINASE) 8, PUTATIVE-RELATED"/>
    <property type="match status" value="1"/>
</dbReference>
<dbReference type="InterPro" id="IPR013103">
    <property type="entry name" value="RVT_2"/>
</dbReference>
<dbReference type="OrthoDB" id="414945at2759"/>
<dbReference type="Proteomes" id="UP000701853">
    <property type="component" value="Chromosome 7"/>
</dbReference>
<organism evidence="3 4">
    <name type="scientific">Gossypium anomalum</name>
    <dbReference type="NCBI Taxonomy" id="47600"/>
    <lineage>
        <taxon>Eukaryota</taxon>
        <taxon>Viridiplantae</taxon>
        <taxon>Streptophyta</taxon>
        <taxon>Embryophyta</taxon>
        <taxon>Tracheophyta</taxon>
        <taxon>Spermatophyta</taxon>
        <taxon>Magnoliopsida</taxon>
        <taxon>eudicotyledons</taxon>
        <taxon>Gunneridae</taxon>
        <taxon>Pentapetalae</taxon>
        <taxon>rosids</taxon>
        <taxon>malvids</taxon>
        <taxon>Malvales</taxon>
        <taxon>Malvaceae</taxon>
        <taxon>Malvoideae</taxon>
        <taxon>Gossypium</taxon>
    </lineage>
</organism>
<name>A0A8J6D226_9ROSI</name>
<sequence length="340" mass="38073">MPFSNNPLTQPPQPACVPSNSHPMVTRSKARIFKPKAYMSTVTSISEHTPADIHKAMANESWKATVHMNKKADGSVDRYKARLVAKGFSQHDGVDFQDTFSPMVRAATIRTILAIAVMKWWPLRQVDVNNTFLNRELTEEIYMNQPPGFEETGPNGQKLVRKLNKVLHGLRQAPRAWFQTLKQYLVDDIVITGSSSKEIDSVGLFLNQKKYITEILHKTGMTEASAIPTPMVNVPKLVAFDGNPPFADGHIQYMNSPSDSHWKAVKRVLRYLLETIDHGLYLSKGPFELVCYSGADWASSVEDRHSSIGYVVYLGQILSHGAPKSNQLYPGLHLKQSIEA</sequence>
<evidence type="ECO:0000256" key="1">
    <source>
        <dbReference type="SAM" id="MobiDB-lite"/>
    </source>
</evidence>
<dbReference type="InterPro" id="IPR043502">
    <property type="entry name" value="DNA/RNA_pol_sf"/>
</dbReference>
<accession>A0A8J6D226</accession>
<feature type="region of interest" description="Disordered" evidence="1">
    <location>
        <begin position="1"/>
        <end position="23"/>
    </location>
</feature>